<dbReference type="KEGG" id="clup:CLUP02_00523"/>
<organism evidence="1 2">
    <name type="scientific">Colletotrichum lupini</name>
    <dbReference type="NCBI Taxonomy" id="145971"/>
    <lineage>
        <taxon>Eukaryota</taxon>
        <taxon>Fungi</taxon>
        <taxon>Dikarya</taxon>
        <taxon>Ascomycota</taxon>
        <taxon>Pezizomycotina</taxon>
        <taxon>Sordariomycetes</taxon>
        <taxon>Hypocreomycetidae</taxon>
        <taxon>Glomerellales</taxon>
        <taxon>Glomerellaceae</taxon>
        <taxon>Colletotrichum</taxon>
        <taxon>Colletotrichum acutatum species complex</taxon>
    </lineage>
</organism>
<protein>
    <submittedName>
        <fullName evidence="1">Uncharacterized protein</fullName>
    </submittedName>
</protein>
<evidence type="ECO:0000313" key="1">
    <source>
        <dbReference type="EMBL" id="UQC73876.1"/>
    </source>
</evidence>
<gene>
    <name evidence="1" type="ORF">CLUP02_00523</name>
</gene>
<sequence length="140" mass="15121">MAESRRDGGYAGSMLQCPANLRAGVTLPIGAPEGRSGDTGGVFSKDPWARVGCAYQPLARYSGEMQVEAVPSPRRLGSSLLNHAAILRTSTGYRVCPSSLYDLLDVYPRLSYGAIPETNAWFLDLTPQTRLPRLRPSAAH</sequence>
<reference evidence="1" key="1">
    <citation type="journal article" date="2021" name="Mol. Plant Microbe Interact.">
        <title>Complete Genome Sequence of the Plant-Pathogenic Fungus Colletotrichum lupini.</title>
        <authorList>
            <person name="Baroncelli R."/>
            <person name="Pensec F."/>
            <person name="Da Lio D."/>
            <person name="Boufleur T."/>
            <person name="Vicente I."/>
            <person name="Sarrocco S."/>
            <person name="Picot A."/>
            <person name="Baraldi E."/>
            <person name="Sukno S."/>
            <person name="Thon M."/>
            <person name="Le Floch G."/>
        </authorList>
    </citation>
    <scope>NUCLEOTIDE SEQUENCE</scope>
    <source>
        <strain evidence="1">IMI 504893</strain>
    </source>
</reference>
<evidence type="ECO:0000313" key="2">
    <source>
        <dbReference type="Proteomes" id="UP000830671"/>
    </source>
</evidence>
<accession>A0A9Q8SAI3</accession>
<dbReference type="AlphaFoldDB" id="A0A9Q8SAI3"/>
<dbReference type="GeneID" id="73334580"/>
<proteinExistence type="predicted"/>
<keyword evidence="2" id="KW-1185">Reference proteome</keyword>
<name>A0A9Q8SAI3_9PEZI</name>
<dbReference type="EMBL" id="CP019471">
    <property type="protein sequence ID" value="UQC73876.1"/>
    <property type="molecule type" value="Genomic_DNA"/>
</dbReference>
<dbReference type="Proteomes" id="UP000830671">
    <property type="component" value="Chromosome 1"/>
</dbReference>
<dbReference type="RefSeq" id="XP_049135527.1">
    <property type="nucleotide sequence ID" value="XM_049279570.1"/>
</dbReference>